<dbReference type="InterPro" id="IPR015947">
    <property type="entry name" value="PUA-like_sf"/>
</dbReference>
<dbReference type="Gene3D" id="2.30.130.30">
    <property type="entry name" value="Hypothetical protein"/>
    <property type="match status" value="1"/>
</dbReference>
<gene>
    <name evidence="4" type="ORF">XF10B_78790</name>
    <name evidence="2" type="ORF">XF1B_80070</name>
    <name evidence="3" type="ORF">XF4B_79340</name>
</gene>
<dbReference type="SUPFAM" id="SSF88697">
    <property type="entry name" value="PUA domain-like"/>
    <property type="match status" value="1"/>
</dbReference>
<evidence type="ECO:0000313" key="3">
    <source>
        <dbReference type="EMBL" id="BCE51585.1"/>
    </source>
</evidence>
<evidence type="ECO:0000313" key="2">
    <source>
        <dbReference type="EMBL" id="BCE25326.1"/>
    </source>
</evidence>
<accession>A0A809ZHN3</accession>
<evidence type="ECO:0000259" key="1">
    <source>
        <dbReference type="Pfam" id="PF04266"/>
    </source>
</evidence>
<dbReference type="EMBL" id="AP023094">
    <property type="protein sequence ID" value="BCE51585.1"/>
    <property type="molecule type" value="Genomic_DNA"/>
</dbReference>
<name>A0A809ZHN3_9BRAD</name>
<sequence length="169" mass="19148">MATSRSRQDFLVSIRPQYVDKILAGEKTVELRRRFPESVSVGAVAYIYSTSPVQAVVGCAKIREVQRLTVAEIWKEHGDAACISRRDFYDYFSGTKFGFAIILGAVKAMPEQMTARELESQFGIVPPQSYRYVTDRFISLFDDEPFQATHRYSRSHRAGRPKAGRSAAR</sequence>
<reference evidence="4" key="2">
    <citation type="submission" date="2020-05" db="EMBL/GenBank/DDBJ databases">
        <title>Complete genome sequence of Bradyrhizobium diazoefficiens XF10 isolated from soybean nodule.</title>
        <authorList>
            <person name="Noda R."/>
            <person name="Kakizaki K."/>
            <person name="Minamisawa K."/>
        </authorList>
    </citation>
    <scope>NUCLEOTIDE SEQUENCE</scope>
    <source>
        <strain evidence="4">XF10</strain>
    </source>
</reference>
<dbReference type="InterPro" id="IPR007374">
    <property type="entry name" value="ASCH_domain"/>
</dbReference>
<reference evidence="3" key="3">
    <citation type="submission" date="2020-05" db="EMBL/GenBank/DDBJ databases">
        <title>Complete genome sequence of Bradyrhizobium diazoefficiens XF4 isolated from soybean nodule.</title>
        <authorList>
            <person name="Noda R."/>
            <person name="Kakizaki K."/>
            <person name="Minamisawa K."/>
        </authorList>
    </citation>
    <scope>NUCLEOTIDE SEQUENCE</scope>
    <source>
        <strain evidence="3">XF4</strain>
    </source>
</reference>
<dbReference type="EMBL" id="AP023091">
    <property type="protein sequence ID" value="BCE25326.1"/>
    <property type="molecule type" value="Genomic_DNA"/>
</dbReference>
<reference evidence="2" key="1">
    <citation type="submission" date="2020-05" db="EMBL/GenBank/DDBJ databases">
        <title>Complete genome sequence of Bradyrhizobium diazoefficiens XF1 isolated from soybean nodule.</title>
        <authorList>
            <person name="Noda R."/>
            <person name="Kakizaki K."/>
            <person name="Minamisawa K."/>
        </authorList>
    </citation>
    <scope>NUCLEOTIDE SEQUENCE</scope>
    <source>
        <strain evidence="2">XF1</strain>
    </source>
</reference>
<feature type="domain" description="ASCH" evidence="1">
    <location>
        <begin position="13"/>
        <end position="79"/>
    </location>
</feature>
<dbReference type="Pfam" id="PF04266">
    <property type="entry name" value="ASCH"/>
    <property type="match status" value="1"/>
</dbReference>
<dbReference type="AlphaFoldDB" id="A0A809ZHN3"/>
<evidence type="ECO:0000313" key="4">
    <source>
        <dbReference type="EMBL" id="BCE95081.1"/>
    </source>
</evidence>
<organism evidence="3">
    <name type="scientific">Bradyrhizobium diazoefficiens</name>
    <dbReference type="NCBI Taxonomy" id="1355477"/>
    <lineage>
        <taxon>Bacteria</taxon>
        <taxon>Pseudomonadati</taxon>
        <taxon>Pseudomonadota</taxon>
        <taxon>Alphaproteobacteria</taxon>
        <taxon>Hyphomicrobiales</taxon>
        <taxon>Nitrobacteraceae</taxon>
        <taxon>Bradyrhizobium</taxon>
    </lineage>
</organism>
<dbReference type="EMBL" id="AP023099">
    <property type="protein sequence ID" value="BCE95081.1"/>
    <property type="molecule type" value="Genomic_DNA"/>
</dbReference>
<protein>
    <recommendedName>
        <fullName evidence="1">ASCH domain-containing protein</fullName>
    </recommendedName>
</protein>
<proteinExistence type="predicted"/>